<dbReference type="GO" id="GO:0008932">
    <property type="term" value="F:lytic endotransglycosylase activity"/>
    <property type="evidence" value="ECO:0007669"/>
    <property type="project" value="UniProtKB-UniRule"/>
</dbReference>
<protein>
    <recommendedName>
        <fullName evidence="7">Endolytic murein transglycosylase</fullName>
        <ecNumber evidence="7">4.2.2.29</ecNumber>
    </recommendedName>
    <alternativeName>
        <fullName evidence="7">Peptidoglycan lytic transglycosylase</fullName>
    </alternativeName>
    <alternativeName>
        <fullName evidence="7">Peptidoglycan polymerization terminase</fullName>
    </alternativeName>
</protein>
<dbReference type="STRING" id="571933.SAMN05216362_10472"/>
<proteinExistence type="inferred from homology"/>
<dbReference type="Gene3D" id="3.30.1490.480">
    <property type="entry name" value="Endolytic murein transglycosylase"/>
    <property type="match status" value="1"/>
</dbReference>
<feature type="transmembrane region" description="Helical" evidence="7">
    <location>
        <begin position="21"/>
        <end position="39"/>
    </location>
</feature>
<evidence type="ECO:0000256" key="3">
    <source>
        <dbReference type="ARBA" id="ARBA00022989"/>
    </source>
</evidence>
<keyword evidence="3 7" id="KW-1133">Transmembrane helix</keyword>
<evidence type="ECO:0000256" key="5">
    <source>
        <dbReference type="ARBA" id="ARBA00023239"/>
    </source>
</evidence>
<dbReference type="PANTHER" id="PTHR30518">
    <property type="entry name" value="ENDOLYTIC MUREIN TRANSGLYCOSYLASE"/>
    <property type="match status" value="1"/>
</dbReference>
<dbReference type="Proteomes" id="UP000199427">
    <property type="component" value="Unassembled WGS sequence"/>
</dbReference>
<dbReference type="HAMAP" id="MF_02065">
    <property type="entry name" value="MltG"/>
    <property type="match status" value="1"/>
</dbReference>
<keyword evidence="1 7" id="KW-1003">Cell membrane</keyword>
<dbReference type="GO" id="GO:0005886">
    <property type="term" value="C:plasma membrane"/>
    <property type="evidence" value="ECO:0007669"/>
    <property type="project" value="UniProtKB-SubCell"/>
</dbReference>
<dbReference type="AlphaFoldDB" id="A0A1H9BTS8"/>
<dbReference type="PANTHER" id="PTHR30518:SF2">
    <property type="entry name" value="ENDOLYTIC MUREIN TRANSGLYCOSYLASE"/>
    <property type="match status" value="1"/>
</dbReference>
<sequence>MSPNYSDLKNQRVKEAKISRKIIVVILTVIIITIAAVGYKTYTYVSDGLSPVDPDDDTIIEVEIPLGSSVDTIGEILEENNIINNATIFKYYLKFQNETDFQAGEYKLASNMELSEIVESLKTGKILVDPLFTVTIPEGTTIEQIAEILEEETGIDQEEFLDKMNDEEFIRSFIVKYPELLNEDEILQEDIRYPLEGYLFPVTYPFYEENPSIEYVVDIMLEQTNNRIMTYRQDMIEQNMSIHEAITMASLIEEEAVSEEDRNMISGVFFNRMNASPEMPLQTDPTVLYALGEHKERVLYEDLEVDSPYNTYENTGLPIGPIANFRENALQAALYPEEHDYLYFVADYDGEVYYAETLEEHNKNIQEHRPPQD</sequence>
<name>A0A1H9BTS8_9BACI</name>
<dbReference type="OrthoDB" id="9814591at2"/>
<dbReference type="Gene3D" id="3.30.160.60">
    <property type="entry name" value="Classic Zinc Finger"/>
    <property type="match status" value="1"/>
</dbReference>
<keyword evidence="5 7" id="KW-0456">Lyase</keyword>
<evidence type="ECO:0000256" key="1">
    <source>
        <dbReference type="ARBA" id="ARBA00022475"/>
    </source>
</evidence>
<dbReference type="InterPro" id="IPR003770">
    <property type="entry name" value="MLTG-like"/>
</dbReference>
<evidence type="ECO:0000256" key="7">
    <source>
        <dbReference type="HAMAP-Rule" id="MF_02065"/>
    </source>
</evidence>
<dbReference type="RefSeq" id="WP_091772662.1">
    <property type="nucleotide sequence ID" value="NZ_CAESCL010000012.1"/>
</dbReference>
<comment type="similarity">
    <text evidence="7">Belongs to the transglycosylase MltG family.</text>
</comment>
<evidence type="ECO:0000313" key="8">
    <source>
        <dbReference type="EMBL" id="SEP91953.1"/>
    </source>
</evidence>
<comment type="function">
    <text evidence="7">Functions as a peptidoglycan terminase that cleaves nascent peptidoglycan strands endolytically to terminate their elongation.</text>
</comment>
<evidence type="ECO:0000256" key="4">
    <source>
        <dbReference type="ARBA" id="ARBA00023136"/>
    </source>
</evidence>
<evidence type="ECO:0000256" key="2">
    <source>
        <dbReference type="ARBA" id="ARBA00022692"/>
    </source>
</evidence>
<dbReference type="NCBIfam" id="TIGR00247">
    <property type="entry name" value="endolytic transglycosylase MltG"/>
    <property type="match status" value="1"/>
</dbReference>
<dbReference type="Pfam" id="PF02618">
    <property type="entry name" value="YceG"/>
    <property type="match status" value="1"/>
</dbReference>
<reference evidence="8 9" key="1">
    <citation type="submission" date="2016-10" db="EMBL/GenBank/DDBJ databases">
        <authorList>
            <person name="de Groot N.N."/>
        </authorList>
    </citation>
    <scope>NUCLEOTIDE SEQUENCE [LARGE SCALE GENOMIC DNA]</scope>
    <source>
        <strain evidence="8 9">DSM 21633</strain>
    </source>
</reference>
<dbReference type="CDD" id="cd08010">
    <property type="entry name" value="MltG_like"/>
    <property type="match status" value="1"/>
</dbReference>
<evidence type="ECO:0000313" key="9">
    <source>
        <dbReference type="Proteomes" id="UP000199427"/>
    </source>
</evidence>
<comment type="catalytic activity">
    <reaction evidence="7">
        <text>a peptidoglycan chain = a peptidoglycan chain with N-acetyl-1,6-anhydromuramyl-[peptide] at the reducing end + a peptidoglycan chain with N-acetylglucosamine at the non-reducing end.</text>
        <dbReference type="EC" id="4.2.2.29"/>
    </reaction>
</comment>
<comment type="subcellular location">
    <subcellularLocation>
        <location evidence="7">Cell membrane</location>
        <topology evidence="7">Single-pass membrane protein</topology>
    </subcellularLocation>
</comment>
<keyword evidence="9" id="KW-1185">Reference proteome</keyword>
<dbReference type="EC" id="4.2.2.29" evidence="7"/>
<dbReference type="EMBL" id="FOES01000004">
    <property type="protein sequence ID" value="SEP91953.1"/>
    <property type="molecule type" value="Genomic_DNA"/>
</dbReference>
<keyword evidence="2 7" id="KW-0812">Transmembrane</keyword>
<keyword evidence="4 7" id="KW-0472">Membrane</keyword>
<accession>A0A1H9BTS8</accession>
<evidence type="ECO:0000256" key="6">
    <source>
        <dbReference type="ARBA" id="ARBA00023316"/>
    </source>
</evidence>
<dbReference type="GO" id="GO:0009252">
    <property type="term" value="P:peptidoglycan biosynthetic process"/>
    <property type="evidence" value="ECO:0007669"/>
    <property type="project" value="UniProtKB-UniRule"/>
</dbReference>
<organism evidence="8 9">
    <name type="scientific">Piscibacillus halophilus</name>
    <dbReference type="NCBI Taxonomy" id="571933"/>
    <lineage>
        <taxon>Bacteria</taxon>
        <taxon>Bacillati</taxon>
        <taxon>Bacillota</taxon>
        <taxon>Bacilli</taxon>
        <taxon>Bacillales</taxon>
        <taxon>Bacillaceae</taxon>
        <taxon>Piscibacillus</taxon>
    </lineage>
</organism>
<dbReference type="GO" id="GO:0071555">
    <property type="term" value="P:cell wall organization"/>
    <property type="evidence" value="ECO:0007669"/>
    <property type="project" value="UniProtKB-KW"/>
</dbReference>
<feature type="site" description="Important for catalytic activity" evidence="7">
    <location>
        <position position="255"/>
    </location>
</feature>
<gene>
    <name evidence="7" type="primary">mltG</name>
    <name evidence="8" type="ORF">SAMN05216362_10472</name>
</gene>
<keyword evidence="6 7" id="KW-0961">Cell wall biogenesis/degradation</keyword>